<comment type="similarity">
    <text evidence="2">Belongs to the PPR family. PCMP-H subfamily.</text>
</comment>
<dbReference type="PANTHER" id="PTHR47926:SF388">
    <property type="entry name" value="DYW DOMAIN-CONTAINING PROTEIN"/>
    <property type="match status" value="1"/>
</dbReference>
<dbReference type="InterPro" id="IPR002885">
    <property type="entry name" value="PPR_rpt"/>
</dbReference>
<gene>
    <name evidence="9" type="ORF">RHSIM_Rhsim02G0194600</name>
</gene>
<dbReference type="InterPro" id="IPR046849">
    <property type="entry name" value="E2_motif"/>
</dbReference>
<evidence type="ECO:0000256" key="4">
    <source>
        <dbReference type="ARBA" id="ARBA00022946"/>
    </source>
</evidence>
<dbReference type="NCBIfam" id="TIGR00756">
    <property type="entry name" value="PPR"/>
    <property type="match status" value="2"/>
</dbReference>
<evidence type="ECO:0000313" key="9">
    <source>
        <dbReference type="EMBL" id="KAF7150586.1"/>
    </source>
</evidence>
<protein>
    <recommendedName>
        <fullName evidence="8">DYW domain-containing protein</fullName>
    </recommendedName>
</protein>
<evidence type="ECO:0000256" key="1">
    <source>
        <dbReference type="ARBA" id="ARBA00004173"/>
    </source>
</evidence>
<name>A0A834H9X6_RHOSS</name>
<reference evidence="9" key="1">
    <citation type="submission" date="2019-11" db="EMBL/GenBank/DDBJ databases">
        <authorList>
            <person name="Liu Y."/>
            <person name="Hou J."/>
            <person name="Li T.-Q."/>
            <person name="Guan C.-H."/>
            <person name="Wu X."/>
            <person name="Wu H.-Z."/>
            <person name="Ling F."/>
            <person name="Zhang R."/>
            <person name="Shi X.-G."/>
            <person name="Ren J.-P."/>
            <person name="Chen E.-F."/>
            <person name="Sun J.-M."/>
        </authorList>
    </citation>
    <scope>NUCLEOTIDE SEQUENCE</scope>
    <source>
        <strain evidence="9">Adult_tree_wgs_1</strain>
        <tissue evidence="9">Leaves</tissue>
    </source>
</reference>
<keyword evidence="5" id="KW-0496">Mitochondrion</keyword>
<dbReference type="Pfam" id="PF01535">
    <property type="entry name" value="PPR"/>
    <property type="match status" value="4"/>
</dbReference>
<feature type="domain" description="DYW" evidence="8">
    <location>
        <begin position="750"/>
        <end position="842"/>
    </location>
</feature>
<dbReference type="PANTHER" id="PTHR47926">
    <property type="entry name" value="PENTATRICOPEPTIDE REPEAT-CONTAINING PROTEIN"/>
    <property type="match status" value="1"/>
</dbReference>
<dbReference type="GO" id="GO:0005739">
    <property type="term" value="C:mitochondrion"/>
    <property type="evidence" value="ECO:0007669"/>
    <property type="project" value="UniProtKB-SubCell"/>
</dbReference>
<evidence type="ECO:0000256" key="6">
    <source>
        <dbReference type="PROSITE-ProRule" id="PRU00708"/>
    </source>
</evidence>
<dbReference type="InterPro" id="IPR046960">
    <property type="entry name" value="PPR_At4g14850-like_plant"/>
</dbReference>
<sequence length="842" mass="94191">MYRRRATLLTINSLTAFSKVRRPCNSLYSIKWISFVRNNSTAAERSNFQNPNGLNGEDSTGYEQNPNGFYSGNQNHVGFQHKTDGYGQEWRYRGNTGEFEKNPDGFYKGSTVGVLQNSRGDFQHKPVGIFRGSNSIEYQGNPVDNNPDGFYRENAARLRQNPRVDFRHKPIGQNGNFASGDCRESNGKEYLGNPIAQNRSNFTGSSGEMHQNPMGKDGFREGQSVVEQNRNGFSGQRALGFLGGVNGNYGGSDGEFKQGASDHYPNNYSMRNTGMTPQSPDIYYSGSSVVSQHHQGNYYGSNDQMNPRTPIVNGRYSVNTRVTNQNSNDFYRGNGEMAEQNPSNFHPGSTGSYQHGMGTHYEGSGTMYQQSSGVYRGDSAETPNGHVMQNVGESWQNPSGSYSTNAQNYGQKSFETQYGMMDSQVSGNFEAQGESVEGVERSQHNGTIEELDGFCKEGKLKEVVEVLGLLERQQIWVDLPRYLMLMKACGDSTALEEAKYIHNHLMKSVSILEVSTYNKILEMYGQCGSMEDAYMVFNKMPQRNLTSWDTMITWLAKNGHGEEAIDLFSQFKKSELKPDGPMFFGVFSACTVLGDIVEGMLHFESMSKDYGISPSMVHYVSVVDMLGSVGYLDEALEFIEKMPVEPNVVVWETLMNASRVHGHTELGDRCAELVELVDPTRLDEKSKAGLIPVKASDIAKDKEKKKLEAGNLLAARSRVHEYRAGDKSHPEADKIYAQLRGMKEQMKEAGYVPETRFVLHDIDQESKEEALLAHSERLAVAFGLMSSPARAQMRIIKNLRVCGDCHSALKIISKLVGRELVIRDAKRFHHFKDGLCSCRDYW</sequence>
<comment type="caution">
    <text evidence="9">The sequence shown here is derived from an EMBL/GenBank/DDBJ whole genome shotgun (WGS) entry which is preliminary data.</text>
</comment>
<dbReference type="FunFam" id="1.25.40.10:FF:000503">
    <property type="entry name" value="Pentatricopeptide repeat-containing protein, mitochondrial"/>
    <property type="match status" value="1"/>
</dbReference>
<evidence type="ECO:0000259" key="8">
    <source>
        <dbReference type="Pfam" id="PF14432"/>
    </source>
</evidence>
<keyword evidence="4" id="KW-0809">Transit peptide</keyword>
<dbReference type="GO" id="GO:0003723">
    <property type="term" value="F:RNA binding"/>
    <property type="evidence" value="ECO:0007669"/>
    <property type="project" value="InterPro"/>
</dbReference>
<organism evidence="9 10">
    <name type="scientific">Rhododendron simsii</name>
    <name type="common">Sims's rhododendron</name>
    <dbReference type="NCBI Taxonomy" id="118357"/>
    <lineage>
        <taxon>Eukaryota</taxon>
        <taxon>Viridiplantae</taxon>
        <taxon>Streptophyta</taxon>
        <taxon>Embryophyta</taxon>
        <taxon>Tracheophyta</taxon>
        <taxon>Spermatophyta</taxon>
        <taxon>Magnoliopsida</taxon>
        <taxon>eudicotyledons</taxon>
        <taxon>Gunneridae</taxon>
        <taxon>Pentapetalae</taxon>
        <taxon>asterids</taxon>
        <taxon>Ericales</taxon>
        <taxon>Ericaceae</taxon>
        <taxon>Ericoideae</taxon>
        <taxon>Rhodoreae</taxon>
        <taxon>Rhododendron</taxon>
    </lineage>
</organism>
<evidence type="ECO:0000256" key="3">
    <source>
        <dbReference type="ARBA" id="ARBA00022737"/>
    </source>
</evidence>
<feature type="repeat" description="PPR" evidence="6">
    <location>
        <begin position="544"/>
        <end position="578"/>
    </location>
</feature>
<dbReference type="Pfam" id="PF20430">
    <property type="entry name" value="Eplus_motif"/>
    <property type="match status" value="1"/>
</dbReference>
<dbReference type="InterPro" id="IPR032867">
    <property type="entry name" value="DYW_dom"/>
</dbReference>
<comment type="subcellular location">
    <subcellularLocation>
        <location evidence="1">Mitochondrion</location>
    </subcellularLocation>
</comment>
<keyword evidence="10" id="KW-1185">Reference proteome</keyword>
<dbReference type="GO" id="GO:0008270">
    <property type="term" value="F:zinc ion binding"/>
    <property type="evidence" value="ECO:0007669"/>
    <property type="project" value="InterPro"/>
</dbReference>
<evidence type="ECO:0000256" key="7">
    <source>
        <dbReference type="SAM" id="MobiDB-lite"/>
    </source>
</evidence>
<evidence type="ECO:0000313" key="10">
    <source>
        <dbReference type="Proteomes" id="UP000626092"/>
    </source>
</evidence>
<evidence type="ECO:0000256" key="2">
    <source>
        <dbReference type="ARBA" id="ARBA00006643"/>
    </source>
</evidence>
<dbReference type="Proteomes" id="UP000626092">
    <property type="component" value="Unassembled WGS sequence"/>
</dbReference>
<dbReference type="AlphaFoldDB" id="A0A834H9X6"/>
<accession>A0A834H9X6</accession>
<proteinExistence type="inferred from homology"/>
<feature type="region of interest" description="Disordered" evidence="7">
    <location>
        <begin position="44"/>
        <end position="65"/>
    </location>
</feature>
<evidence type="ECO:0000256" key="5">
    <source>
        <dbReference type="ARBA" id="ARBA00023128"/>
    </source>
</evidence>
<dbReference type="PROSITE" id="PS51375">
    <property type="entry name" value="PPR"/>
    <property type="match status" value="2"/>
</dbReference>
<feature type="repeat" description="PPR" evidence="6">
    <location>
        <begin position="513"/>
        <end position="543"/>
    </location>
</feature>
<dbReference type="GO" id="GO:0009451">
    <property type="term" value="P:RNA modification"/>
    <property type="evidence" value="ECO:0007669"/>
    <property type="project" value="InterPro"/>
</dbReference>
<dbReference type="OrthoDB" id="1932290at2759"/>
<keyword evidence="3" id="KW-0677">Repeat</keyword>
<dbReference type="Gene3D" id="1.25.40.10">
    <property type="entry name" value="Tetratricopeptide repeat domain"/>
    <property type="match status" value="1"/>
</dbReference>
<dbReference type="EMBL" id="WJXA01000002">
    <property type="protein sequence ID" value="KAF7150586.1"/>
    <property type="molecule type" value="Genomic_DNA"/>
</dbReference>
<dbReference type="InterPro" id="IPR011990">
    <property type="entry name" value="TPR-like_helical_dom_sf"/>
</dbReference>
<dbReference type="Pfam" id="PF14432">
    <property type="entry name" value="DYW_deaminase"/>
    <property type="match status" value="1"/>
</dbReference>